<evidence type="ECO:0000313" key="1">
    <source>
        <dbReference type="EMBL" id="KAJ0035625.1"/>
    </source>
</evidence>
<proteinExistence type="predicted"/>
<keyword evidence="2" id="KW-1185">Reference proteome</keyword>
<organism evidence="1 2">
    <name type="scientific">Pistacia integerrima</name>
    <dbReference type="NCBI Taxonomy" id="434235"/>
    <lineage>
        <taxon>Eukaryota</taxon>
        <taxon>Viridiplantae</taxon>
        <taxon>Streptophyta</taxon>
        <taxon>Embryophyta</taxon>
        <taxon>Tracheophyta</taxon>
        <taxon>Spermatophyta</taxon>
        <taxon>Magnoliopsida</taxon>
        <taxon>eudicotyledons</taxon>
        <taxon>Gunneridae</taxon>
        <taxon>Pentapetalae</taxon>
        <taxon>rosids</taxon>
        <taxon>malvids</taxon>
        <taxon>Sapindales</taxon>
        <taxon>Anacardiaceae</taxon>
        <taxon>Pistacia</taxon>
    </lineage>
</organism>
<name>A0ACC0YEP7_9ROSI</name>
<protein>
    <submittedName>
        <fullName evidence="1">Uncharacterized protein</fullName>
    </submittedName>
</protein>
<comment type="caution">
    <text evidence="1">The sequence shown here is derived from an EMBL/GenBank/DDBJ whole genome shotgun (WGS) entry which is preliminary data.</text>
</comment>
<accession>A0ACC0YEP7</accession>
<dbReference type="EMBL" id="CM047742">
    <property type="protein sequence ID" value="KAJ0035625.1"/>
    <property type="molecule type" value="Genomic_DNA"/>
</dbReference>
<gene>
    <name evidence="1" type="ORF">Pint_25816</name>
</gene>
<evidence type="ECO:0000313" key="2">
    <source>
        <dbReference type="Proteomes" id="UP001163603"/>
    </source>
</evidence>
<reference evidence="2" key="1">
    <citation type="journal article" date="2023" name="G3 (Bethesda)">
        <title>Genome assembly and association tests identify interacting loci associated with vigor, precocity, and sex in interspecific pistachio rootstocks.</title>
        <authorList>
            <person name="Palmer W."/>
            <person name="Jacygrad E."/>
            <person name="Sagayaradj S."/>
            <person name="Cavanaugh K."/>
            <person name="Han R."/>
            <person name="Bertier L."/>
            <person name="Beede B."/>
            <person name="Kafkas S."/>
            <person name="Golino D."/>
            <person name="Preece J."/>
            <person name="Michelmore R."/>
        </authorList>
    </citation>
    <scope>NUCLEOTIDE SEQUENCE [LARGE SCALE GENOMIC DNA]</scope>
</reference>
<dbReference type="Proteomes" id="UP001163603">
    <property type="component" value="Chromosome 7"/>
</dbReference>
<sequence>MDADIESYVKTSLVCQLDKTERRKVAGLLQPLPIPERPWVSASLDFIGGFPKVEGMSSVLVVVDRFSKYAVFIAAPEACSAETTAALFYKNVVKYFGVPVDLVSDRDAWFTGRFWVTLFNMMGTELKFSTTNHPQTDGQTEWVNALLEEYLRHYVTASQRNWLELLDSAQFCYNLHKSSSTELSPFELVLGQQPLTPIEIARQPAKGKFPAADKVARDRQDIIDQAQDSLRKASKRMKKYANAKRRPLEFEVGDQVLLKLTPQIWKKIESKQVHRALVPKYDGPFEVVSRVGAVAYKLKLPERIKVHPTFHVSFLKLSMRLKVILQEPKLRELLQ</sequence>